<dbReference type="OrthoDB" id="1453171at2"/>
<accession>A0A7K1LRZ8</accession>
<dbReference type="EMBL" id="VJVW01000005">
    <property type="protein sequence ID" value="MUP43584.1"/>
    <property type="molecule type" value="Genomic_DNA"/>
</dbReference>
<feature type="chain" id="PRO_5029661419" evidence="1">
    <location>
        <begin position="23"/>
        <end position="74"/>
    </location>
</feature>
<protein>
    <submittedName>
        <fullName evidence="2">Uncharacterized protein</fullName>
    </submittedName>
</protein>
<organism evidence="2 3">
    <name type="scientific">Christiangramia aestuarii</name>
    <dbReference type="NCBI Taxonomy" id="1028746"/>
    <lineage>
        <taxon>Bacteria</taxon>
        <taxon>Pseudomonadati</taxon>
        <taxon>Bacteroidota</taxon>
        <taxon>Flavobacteriia</taxon>
        <taxon>Flavobacteriales</taxon>
        <taxon>Flavobacteriaceae</taxon>
        <taxon>Christiangramia</taxon>
    </lineage>
</organism>
<keyword evidence="3" id="KW-1185">Reference proteome</keyword>
<evidence type="ECO:0000256" key="1">
    <source>
        <dbReference type="SAM" id="SignalP"/>
    </source>
</evidence>
<sequence>MKKVQVLLLLVILGAIAGKVNYAPAQQADIAALSTETNLEHVQQFFKYKVNHIQSNKVYRVRSCSIETAVCCHT</sequence>
<dbReference type="RefSeq" id="WP_156277437.1">
    <property type="nucleotide sequence ID" value="NZ_BAABGI010000004.1"/>
</dbReference>
<dbReference type="AlphaFoldDB" id="A0A7K1LRZ8"/>
<evidence type="ECO:0000313" key="3">
    <source>
        <dbReference type="Proteomes" id="UP000460416"/>
    </source>
</evidence>
<keyword evidence="1" id="KW-0732">Signal</keyword>
<proteinExistence type="predicted"/>
<gene>
    <name evidence="2" type="ORF">FLP08_13450</name>
</gene>
<evidence type="ECO:0000313" key="2">
    <source>
        <dbReference type="EMBL" id="MUP43584.1"/>
    </source>
</evidence>
<dbReference type="Proteomes" id="UP000460416">
    <property type="component" value="Unassembled WGS sequence"/>
</dbReference>
<name>A0A7K1LRZ8_9FLAO</name>
<feature type="signal peptide" evidence="1">
    <location>
        <begin position="1"/>
        <end position="22"/>
    </location>
</feature>
<reference evidence="2 3" key="1">
    <citation type="submission" date="2019-07" db="EMBL/GenBank/DDBJ databases">
        <title>Gramella aestuarii sp. nov., isolated from a tidal flat, and emended description of Gramella echinicola.</title>
        <authorList>
            <person name="Liu L."/>
        </authorList>
    </citation>
    <scope>NUCLEOTIDE SEQUENCE [LARGE SCALE GENOMIC DNA]</scope>
    <source>
        <strain evidence="2 3">BS12</strain>
    </source>
</reference>
<comment type="caution">
    <text evidence="2">The sequence shown here is derived from an EMBL/GenBank/DDBJ whole genome shotgun (WGS) entry which is preliminary data.</text>
</comment>